<comment type="caution">
    <text evidence="1">The sequence shown here is derived from an EMBL/GenBank/DDBJ whole genome shotgun (WGS) entry which is preliminary data.</text>
</comment>
<dbReference type="AlphaFoldDB" id="A0A8H9TGD0"/>
<accession>A0A8H9TGD0</accession>
<name>A0A8H9TGD0_VIBVL</name>
<evidence type="ECO:0000313" key="1">
    <source>
        <dbReference type="EMBL" id="HAS8541331.1"/>
    </source>
</evidence>
<gene>
    <name evidence="1" type="ORF">I7730_16225</name>
</gene>
<reference evidence="1" key="1">
    <citation type="journal article" date="2018" name="Genome Biol.">
        <title>SKESA: strategic k-mer extension for scrupulous assemblies.</title>
        <authorList>
            <person name="Souvorov A."/>
            <person name="Agarwala R."/>
            <person name="Lipman D.J."/>
        </authorList>
    </citation>
    <scope>NUCLEOTIDE SEQUENCE</scope>
    <source>
        <strain evidence="1">BCW_3452</strain>
    </source>
</reference>
<protein>
    <submittedName>
        <fullName evidence="1">Uncharacterized protein</fullName>
    </submittedName>
</protein>
<proteinExistence type="predicted"/>
<reference evidence="1" key="2">
    <citation type="submission" date="2019-01" db="EMBL/GenBank/DDBJ databases">
        <authorList>
            <consortium name="NCBI Pathogen Detection Project"/>
        </authorList>
    </citation>
    <scope>NUCLEOTIDE SEQUENCE</scope>
    <source>
        <strain evidence="1">BCW_3452</strain>
    </source>
</reference>
<sequence length="86" mass="9943">MRTESQQVVYGLAVNLITKHTEVSEKLGEINNRLCNRQNETPESVAELQKDKELLTTTKDHLWAIIKLGEEMESARLREEFKKSQS</sequence>
<dbReference type="EMBL" id="DACRBY010000020">
    <property type="protein sequence ID" value="HAS8541331.1"/>
    <property type="molecule type" value="Genomic_DNA"/>
</dbReference>
<dbReference type="Proteomes" id="UP000863257">
    <property type="component" value="Unassembled WGS sequence"/>
</dbReference>
<organism evidence="1">
    <name type="scientific">Vibrio vulnificus</name>
    <dbReference type="NCBI Taxonomy" id="672"/>
    <lineage>
        <taxon>Bacteria</taxon>
        <taxon>Pseudomonadati</taxon>
        <taxon>Pseudomonadota</taxon>
        <taxon>Gammaproteobacteria</taxon>
        <taxon>Vibrionales</taxon>
        <taxon>Vibrionaceae</taxon>
        <taxon>Vibrio</taxon>
    </lineage>
</organism>